<name>R7V1U2_CAPTE</name>
<evidence type="ECO:0000256" key="1">
    <source>
        <dbReference type="ARBA" id="ARBA00006604"/>
    </source>
</evidence>
<evidence type="ECO:0000256" key="2">
    <source>
        <dbReference type="ARBA" id="ARBA00018388"/>
    </source>
</evidence>
<reference evidence="6 8" key="2">
    <citation type="journal article" date="2013" name="Nature">
        <title>Insights into bilaterian evolution from three spiralian genomes.</title>
        <authorList>
            <person name="Simakov O."/>
            <person name="Marletaz F."/>
            <person name="Cho S.J."/>
            <person name="Edsinger-Gonzales E."/>
            <person name="Havlak P."/>
            <person name="Hellsten U."/>
            <person name="Kuo D.H."/>
            <person name="Larsson T."/>
            <person name="Lv J."/>
            <person name="Arendt D."/>
            <person name="Savage R."/>
            <person name="Osoegawa K."/>
            <person name="de Jong P."/>
            <person name="Grimwood J."/>
            <person name="Chapman J.A."/>
            <person name="Shapiro H."/>
            <person name="Aerts A."/>
            <person name="Otillar R.P."/>
            <person name="Terry A.Y."/>
            <person name="Boore J.L."/>
            <person name="Grigoriev I.V."/>
            <person name="Lindberg D.R."/>
            <person name="Seaver E.C."/>
            <person name="Weisblat D.A."/>
            <person name="Putnam N.H."/>
            <person name="Rokhsar D.S."/>
        </authorList>
    </citation>
    <scope>NUCLEOTIDE SEQUENCE</scope>
    <source>
        <strain evidence="6 8">I ESC-2004</strain>
    </source>
</reference>
<dbReference type="Gene3D" id="3.40.50.10490">
    <property type="entry name" value="Glucose-6-phosphate isomerase like protein, domain 1"/>
    <property type="match status" value="1"/>
</dbReference>
<evidence type="ECO:0000313" key="8">
    <source>
        <dbReference type="Proteomes" id="UP000014760"/>
    </source>
</evidence>
<evidence type="ECO:0000256" key="4">
    <source>
        <dbReference type="ARBA" id="ARBA00023152"/>
    </source>
</evidence>
<keyword evidence="5" id="KW-0413">Isomerase</keyword>
<dbReference type="EnsemblMetazoa" id="CapteT159138">
    <property type="protein sequence ID" value="CapteP159138"/>
    <property type="gene ID" value="CapteG159138"/>
</dbReference>
<dbReference type="SUPFAM" id="SSF53697">
    <property type="entry name" value="SIS domain"/>
    <property type="match status" value="1"/>
</dbReference>
<evidence type="ECO:0000256" key="5">
    <source>
        <dbReference type="ARBA" id="ARBA00023235"/>
    </source>
</evidence>
<dbReference type="OrthoDB" id="5831190at2759"/>
<sequence length="62" mass="6917">MYEHKIHVQGVIWDINSYDQWGVELGKQLAKVIQPELHGSDAVSGHDSSTNGLINFIKAGRK</sequence>
<evidence type="ECO:0000313" key="6">
    <source>
        <dbReference type="EMBL" id="ELU10291.1"/>
    </source>
</evidence>
<dbReference type="PROSITE" id="PS51463">
    <property type="entry name" value="P_GLUCOSE_ISOMERASE_3"/>
    <property type="match status" value="1"/>
</dbReference>
<reference evidence="8" key="1">
    <citation type="submission" date="2012-12" db="EMBL/GenBank/DDBJ databases">
        <authorList>
            <person name="Hellsten U."/>
            <person name="Grimwood J."/>
            <person name="Chapman J.A."/>
            <person name="Shapiro H."/>
            <person name="Aerts A."/>
            <person name="Otillar R.P."/>
            <person name="Terry A.Y."/>
            <person name="Boore J.L."/>
            <person name="Simakov O."/>
            <person name="Marletaz F."/>
            <person name="Cho S.-J."/>
            <person name="Edsinger-Gonzales E."/>
            <person name="Havlak P."/>
            <person name="Kuo D.-H."/>
            <person name="Larsson T."/>
            <person name="Lv J."/>
            <person name="Arendt D."/>
            <person name="Savage R."/>
            <person name="Osoegawa K."/>
            <person name="de Jong P."/>
            <person name="Lindberg D.R."/>
            <person name="Seaver E.C."/>
            <person name="Weisblat D.A."/>
            <person name="Putnam N.H."/>
            <person name="Grigoriev I.V."/>
            <person name="Rokhsar D.S."/>
        </authorList>
    </citation>
    <scope>NUCLEOTIDE SEQUENCE</scope>
    <source>
        <strain evidence="8">I ESC-2004</strain>
    </source>
</reference>
<dbReference type="InterPro" id="IPR018189">
    <property type="entry name" value="Phosphoglucose_isomerase_CS"/>
</dbReference>
<protein>
    <recommendedName>
        <fullName evidence="2">Glucose-6-phosphate isomerase</fullName>
    </recommendedName>
</protein>
<dbReference type="EMBL" id="AMQN01020749">
    <property type="status" value="NOT_ANNOTATED_CDS"/>
    <property type="molecule type" value="Genomic_DNA"/>
</dbReference>
<comment type="similarity">
    <text evidence="1">Belongs to the GPI family.</text>
</comment>
<dbReference type="InterPro" id="IPR001672">
    <property type="entry name" value="G6P_Isomerase"/>
</dbReference>
<organism evidence="6">
    <name type="scientific">Capitella teleta</name>
    <name type="common">Polychaete worm</name>
    <dbReference type="NCBI Taxonomy" id="283909"/>
    <lineage>
        <taxon>Eukaryota</taxon>
        <taxon>Metazoa</taxon>
        <taxon>Spiralia</taxon>
        <taxon>Lophotrochozoa</taxon>
        <taxon>Annelida</taxon>
        <taxon>Polychaeta</taxon>
        <taxon>Sedentaria</taxon>
        <taxon>Scolecida</taxon>
        <taxon>Capitellidae</taxon>
        <taxon>Capitella</taxon>
    </lineage>
</organism>
<dbReference type="InterPro" id="IPR023096">
    <property type="entry name" value="G6P_Isomerase_C"/>
</dbReference>
<dbReference type="HOGENOM" id="CLU_203725_0_0_1"/>
<dbReference type="FunFam" id="1.10.1390.10:FF:000001">
    <property type="entry name" value="Glucose-6-phosphate isomerase"/>
    <property type="match status" value="1"/>
</dbReference>
<dbReference type="GO" id="GO:0006096">
    <property type="term" value="P:glycolytic process"/>
    <property type="evidence" value="ECO:0007669"/>
    <property type="project" value="UniProtKB-KW"/>
</dbReference>
<dbReference type="Pfam" id="PF00342">
    <property type="entry name" value="PGI"/>
    <property type="match status" value="1"/>
</dbReference>
<keyword evidence="8" id="KW-1185">Reference proteome</keyword>
<dbReference type="GO" id="GO:0051156">
    <property type="term" value="P:glucose 6-phosphate metabolic process"/>
    <property type="evidence" value="ECO:0007669"/>
    <property type="project" value="TreeGrafter"/>
</dbReference>
<dbReference type="AlphaFoldDB" id="R7V1U2"/>
<accession>R7V1U2</accession>
<evidence type="ECO:0000313" key="7">
    <source>
        <dbReference type="EnsemblMetazoa" id="CapteP159138"/>
    </source>
</evidence>
<gene>
    <name evidence="6" type="ORF">CAPTEDRAFT_159138</name>
</gene>
<dbReference type="EMBL" id="KB297631">
    <property type="protein sequence ID" value="ELU10291.1"/>
    <property type="molecule type" value="Genomic_DNA"/>
</dbReference>
<dbReference type="GO" id="GO:0048029">
    <property type="term" value="F:monosaccharide binding"/>
    <property type="evidence" value="ECO:0007669"/>
    <property type="project" value="TreeGrafter"/>
</dbReference>
<dbReference type="STRING" id="283909.R7V1U2"/>
<keyword evidence="4" id="KW-0324">Glycolysis</keyword>
<dbReference type="InterPro" id="IPR046348">
    <property type="entry name" value="SIS_dom_sf"/>
</dbReference>
<dbReference type="Proteomes" id="UP000014760">
    <property type="component" value="Unassembled WGS sequence"/>
</dbReference>
<proteinExistence type="inferred from homology"/>
<dbReference type="PANTHER" id="PTHR11469:SF1">
    <property type="entry name" value="GLUCOSE-6-PHOSPHATE ISOMERASE"/>
    <property type="match status" value="1"/>
</dbReference>
<dbReference type="GO" id="GO:0097367">
    <property type="term" value="F:carbohydrate derivative binding"/>
    <property type="evidence" value="ECO:0007669"/>
    <property type="project" value="InterPro"/>
</dbReference>
<reference evidence="7" key="3">
    <citation type="submission" date="2015-06" db="UniProtKB">
        <authorList>
            <consortium name="EnsemblMetazoa"/>
        </authorList>
    </citation>
    <scope>IDENTIFICATION</scope>
</reference>
<dbReference type="PANTHER" id="PTHR11469">
    <property type="entry name" value="GLUCOSE-6-PHOSPHATE ISOMERASE"/>
    <property type="match status" value="1"/>
</dbReference>
<dbReference type="GO" id="GO:0006094">
    <property type="term" value="P:gluconeogenesis"/>
    <property type="evidence" value="ECO:0007669"/>
    <property type="project" value="UniProtKB-KW"/>
</dbReference>
<dbReference type="PROSITE" id="PS00174">
    <property type="entry name" value="P_GLUCOSE_ISOMERASE_2"/>
    <property type="match status" value="1"/>
</dbReference>
<dbReference type="Gene3D" id="1.10.1390.10">
    <property type="match status" value="1"/>
</dbReference>
<keyword evidence="3" id="KW-0312">Gluconeogenesis</keyword>
<dbReference type="GO" id="GO:0005829">
    <property type="term" value="C:cytosol"/>
    <property type="evidence" value="ECO:0007669"/>
    <property type="project" value="TreeGrafter"/>
</dbReference>
<evidence type="ECO:0000256" key="3">
    <source>
        <dbReference type="ARBA" id="ARBA00022432"/>
    </source>
</evidence>
<dbReference type="GO" id="GO:0004347">
    <property type="term" value="F:glucose-6-phosphate isomerase activity"/>
    <property type="evidence" value="ECO:0007669"/>
    <property type="project" value="InterPro"/>
</dbReference>